<proteinExistence type="predicted"/>
<name>A0A8G0LME2_9HYPO</name>
<dbReference type="Proteomes" id="UP000826661">
    <property type="component" value="Chromosome V"/>
</dbReference>
<feature type="region of interest" description="Disordered" evidence="1">
    <location>
        <begin position="138"/>
        <end position="173"/>
    </location>
</feature>
<evidence type="ECO:0000256" key="1">
    <source>
        <dbReference type="SAM" id="MobiDB-lite"/>
    </source>
</evidence>
<accession>A0A8G0LME2</accession>
<protein>
    <submittedName>
        <fullName evidence="2">Uncharacterized protein</fullName>
    </submittedName>
</protein>
<dbReference type="AlphaFoldDB" id="A0A8G0LME2"/>
<feature type="compositionally biased region" description="Polar residues" evidence="1">
    <location>
        <begin position="146"/>
        <end position="158"/>
    </location>
</feature>
<feature type="compositionally biased region" description="Basic and acidic residues" evidence="1">
    <location>
        <begin position="159"/>
        <end position="169"/>
    </location>
</feature>
<dbReference type="EMBL" id="CP075868">
    <property type="protein sequence ID" value="QYT02251.1"/>
    <property type="molecule type" value="Genomic_DNA"/>
</dbReference>
<evidence type="ECO:0000313" key="3">
    <source>
        <dbReference type="Proteomes" id="UP000826661"/>
    </source>
</evidence>
<sequence>MNSTLPDQLVSLATIKYLGYDDETASQIWNKWIAQAPEADPVPEIIPIYQFELTFMDYIVGYSYGHGHRYDPELNANDDDDAKWYDCMDRCGINKDTQSAIMDPVFKRTRLTEACVFWIRNTIELRYEALKSSIQEASREGEQVSPEVSASHGTSRGDTTARSDSETIRKTPWVSQDTAMAGAALCATNTPDRITLYKGMDRSRLTRLYDSNGNLDDGRALSSRPPTDFDGKTSAYCFAADRDIAIESAAFTKRRSDRTPVVIVHATFKKSTIESLSKNEVQRLYWPSSEWKRLVFFSRRMKRLPPDLKKFNQVSLIIGNASARPSLAYVNMGCHTEITENMVLKNAAGRNAIQYAFLNDEGEELFEKAELKVFPITTEEFSRWYREAQTES</sequence>
<reference evidence="2 3" key="1">
    <citation type="journal article" date="2021" name="BMC Genomics">
        <title>Telomere-to-telomere genome assembly of asparaginase-producing Trichoderma simmonsii.</title>
        <authorList>
            <person name="Chung D."/>
            <person name="Kwon Y.M."/>
            <person name="Yang Y."/>
        </authorList>
    </citation>
    <scope>NUCLEOTIDE SEQUENCE [LARGE SCALE GENOMIC DNA]</scope>
    <source>
        <strain evidence="2 3">GH-Sj1</strain>
    </source>
</reference>
<organism evidence="2 3">
    <name type="scientific">Trichoderma simmonsii</name>
    <dbReference type="NCBI Taxonomy" id="1491479"/>
    <lineage>
        <taxon>Eukaryota</taxon>
        <taxon>Fungi</taxon>
        <taxon>Dikarya</taxon>
        <taxon>Ascomycota</taxon>
        <taxon>Pezizomycotina</taxon>
        <taxon>Sordariomycetes</taxon>
        <taxon>Hypocreomycetidae</taxon>
        <taxon>Hypocreales</taxon>
        <taxon>Hypocreaceae</taxon>
        <taxon>Trichoderma</taxon>
    </lineage>
</organism>
<gene>
    <name evidence="2" type="ORF">H0G86_009257</name>
</gene>
<evidence type="ECO:0000313" key="2">
    <source>
        <dbReference type="EMBL" id="QYT02251.1"/>
    </source>
</evidence>
<keyword evidence="3" id="KW-1185">Reference proteome</keyword>